<keyword evidence="5" id="KW-1185">Reference proteome</keyword>
<dbReference type="EMBL" id="VSKK01000001">
    <property type="protein sequence ID" value="TYB78374.1"/>
    <property type="molecule type" value="Genomic_DNA"/>
</dbReference>
<proteinExistence type="predicted"/>
<dbReference type="Gene3D" id="3.40.30.10">
    <property type="entry name" value="Glutaredoxin"/>
    <property type="match status" value="1"/>
</dbReference>
<dbReference type="InterPro" id="IPR017937">
    <property type="entry name" value="Thioredoxin_CS"/>
</dbReference>
<comment type="caution">
    <text evidence="4">The sequence shown here is derived from an EMBL/GenBank/DDBJ whole genome shotgun (WGS) entry which is preliminary data.</text>
</comment>
<feature type="domain" description="Thioredoxin" evidence="3">
    <location>
        <begin position="25"/>
        <end position="127"/>
    </location>
</feature>
<dbReference type="InterPro" id="IPR000866">
    <property type="entry name" value="AhpC/TSA"/>
</dbReference>
<evidence type="ECO:0000256" key="1">
    <source>
        <dbReference type="ARBA" id="ARBA00023284"/>
    </source>
</evidence>
<evidence type="ECO:0000313" key="4">
    <source>
        <dbReference type="EMBL" id="TYB78374.1"/>
    </source>
</evidence>
<dbReference type="PANTHER" id="PTHR42852:SF18">
    <property type="entry name" value="CHROMOSOME UNDETERMINED SCAFFOLD_47, WHOLE GENOME SHOTGUN SEQUENCE"/>
    <property type="match status" value="1"/>
</dbReference>
<dbReference type="InterPro" id="IPR050553">
    <property type="entry name" value="Thioredoxin_ResA/DsbE_sf"/>
</dbReference>
<dbReference type="AlphaFoldDB" id="A0A5D0RCS4"/>
<dbReference type="CDD" id="cd02966">
    <property type="entry name" value="TlpA_like_family"/>
    <property type="match status" value="1"/>
</dbReference>
<accession>A0A5D0RCS4</accession>
<keyword evidence="2" id="KW-0732">Signal</keyword>
<keyword evidence="1" id="KW-0676">Redox-active center</keyword>
<dbReference type="InterPro" id="IPR013766">
    <property type="entry name" value="Thioredoxin_domain"/>
</dbReference>
<evidence type="ECO:0000313" key="5">
    <source>
        <dbReference type="Proteomes" id="UP000323720"/>
    </source>
</evidence>
<dbReference type="RefSeq" id="WP_148402112.1">
    <property type="nucleotide sequence ID" value="NZ_VSKK01000001.1"/>
</dbReference>
<organism evidence="4 5">
    <name type="scientific">Bizionia myxarmorum</name>
    <dbReference type="NCBI Taxonomy" id="291186"/>
    <lineage>
        <taxon>Bacteria</taxon>
        <taxon>Pseudomonadati</taxon>
        <taxon>Bacteroidota</taxon>
        <taxon>Flavobacteriia</taxon>
        <taxon>Flavobacteriales</taxon>
        <taxon>Flavobacteriaceae</taxon>
        <taxon>Bizionia</taxon>
    </lineage>
</organism>
<evidence type="ECO:0000256" key="2">
    <source>
        <dbReference type="SAM" id="SignalP"/>
    </source>
</evidence>
<dbReference type="PANTHER" id="PTHR42852">
    <property type="entry name" value="THIOL:DISULFIDE INTERCHANGE PROTEIN DSBE"/>
    <property type="match status" value="1"/>
</dbReference>
<protein>
    <submittedName>
        <fullName evidence="4">Redoxin domain-containing protein</fullName>
    </submittedName>
</protein>
<name>A0A5D0RCS4_9FLAO</name>
<dbReference type="GO" id="GO:0016209">
    <property type="term" value="F:antioxidant activity"/>
    <property type="evidence" value="ECO:0007669"/>
    <property type="project" value="InterPro"/>
</dbReference>
<reference evidence="4 5" key="1">
    <citation type="submission" date="2019-08" db="EMBL/GenBank/DDBJ databases">
        <title>Genomes of Antarctic Bizionia species.</title>
        <authorList>
            <person name="Bowman J.P."/>
        </authorList>
    </citation>
    <scope>NUCLEOTIDE SEQUENCE [LARGE SCALE GENOMIC DNA]</scope>
    <source>
        <strain evidence="4 5">ADA-4</strain>
    </source>
</reference>
<evidence type="ECO:0000259" key="3">
    <source>
        <dbReference type="PROSITE" id="PS51352"/>
    </source>
</evidence>
<dbReference type="PROSITE" id="PS51352">
    <property type="entry name" value="THIOREDOXIN_2"/>
    <property type="match status" value="1"/>
</dbReference>
<dbReference type="GO" id="GO:0016491">
    <property type="term" value="F:oxidoreductase activity"/>
    <property type="evidence" value="ECO:0007669"/>
    <property type="project" value="InterPro"/>
</dbReference>
<dbReference type="Proteomes" id="UP000323720">
    <property type="component" value="Unassembled WGS sequence"/>
</dbReference>
<feature type="signal peptide" evidence="2">
    <location>
        <begin position="1"/>
        <end position="21"/>
    </location>
</feature>
<dbReference type="Pfam" id="PF00578">
    <property type="entry name" value="AhpC-TSA"/>
    <property type="match status" value="1"/>
</dbReference>
<dbReference type="SUPFAM" id="SSF52833">
    <property type="entry name" value="Thioredoxin-like"/>
    <property type="match status" value="1"/>
</dbReference>
<sequence>MMLKNNMLFLILLLISTESFGQEVIKTNHKAPPITITDWIANVPNDKNIDNKFIVLEFWATWCAPCLKNVPHLNDLQNIFRDNKELYFVSITNEETVKVKKLLERVHFESIVVSDIKSQTQIVYGDG</sequence>
<dbReference type="OrthoDB" id="1069091at2"/>
<feature type="chain" id="PRO_5022735334" evidence="2">
    <location>
        <begin position="22"/>
        <end position="127"/>
    </location>
</feature>
<gene>
    <name evidence="4" type="ORF">ES674_00920</name>
</gene>
<dbReference type="PROSITE" id="PS00194">
    <property type="entry name" value="THIOREDOXIN_1"/>
    <property type="match status" value="1"/>
</dbReference>
<dbReference type="InterPro" id="IPR036249">
    <property type="entry name" value="Thioredoxin-like_sf"/>
</dbReference>